<sequence>MWYIQHGAQKGFKFNCITILKTYFYDSIQNESKLECELAEDSNLSFFSNFNANAERSFSALGRTKYY</sequence>
<proteinExistence type="predicted"/>
<dbReference type="AlphaFoldDB" id="A0A3M7RLM8"/>
<keyword evidence="2" id="KW-1185">Reference proteome</keyword>
<comment type="caution">
    <text evidence="1">The sequence shown here is derived from an EMBL/GenBank/DDBJ whole genome shotgun (WGS) entry which is preliminary data.</text>
</comment>
<evidence type="ECO:0000313" key="1">
    <source>
        <dbReference type="EMBL" id="RNA24483.1"/>
    </source>
</evidence>
<accession>A0A3M7RLM8</accession>
<organism evidence="1 2">
    <name type="scientific">Brachionus plicatilis</name>
    <name type="common">Marine rotifer</name>
    <name type="synonym">Brachionus muelleri</name>
    <dbReference type="NCBI Taxonomy" id="10195"/>
    <lineage>
        <taxon>Eukaryota</taxon>
        <taxon>Metazoa</taxon>
        <taxon>Spiralia</taxon>
        <taxon>Gnathifera</taxon>
        <taxon>Rotifera</taxon>
        <taxon>Eurotatoria</taxon>
        <taxon>Monogononta</taxon>
        <taxon>Pseudotrocha</taxon>
        <taxon>Ploima</taxon>
        <taxon>Brachionidae</taxon>
        <taxon>Brachionus</taxon>
    </lineage>
</organism>
<dbReference type="Proteomes" id="UP000276133">
    <property type="component" value="Unassembled WGS sequence"/>
</dbReference>
<reference evidence="1 2" key="1">
    <citation type="journal article" date="2018" name="Sci. Rep.">
        <title>Genomic signatures of local adaptation to the degree of environmental predictability in rotifers.</title>
        <authorList>
            <person name="Franch-Gras L."/>
            <person name="Hahn C."/>
            <person name="Garcia-Roger E.M."/>
            <person name="Carmona M.J."/>
            <person name="Serra M."/>
            <person name="Gomez A."/>
        </authorList>
    </citation>
    <scope>NUCLEOTIDE SEQUENCE [LARGE SCALE GENOMIC DNA]</scope>
    <source>
        <strain evidence="1">HYR1</strain>
    </source>
</reference>
<name>A0A3M7RLM8_BRAPC</name>
<dbReference type="EMBL" id="REGN01003114">
    <property type="protein sequence ID" value="RNA24483.1"/>
    <property type="molecule type" value="Genomic_DNA"/>
</dbReference>
<gene>
    <name evidence="1" type="ORF">BpHYR1_051909</name>
</gene>
<protein>
    <submittedName>
        <fullName evidence="1">Uncharacterized protein</fullName>
    </submittedName>
</protein>
<evidence type="ECO:0000313" key="2">
    <source>
        <dbReference type="Proteomes" id="UP000276133"/>
    </source>
</evidence>